<sequence>MKYERQRHGTLLPCTPQIFSIKHASCTLFCSVGDYHDASLLVEFTIWGSCMWLLLHRIHFPLVSVGLCPWRCAHALLQSVCGVGGATRVRNRGERYAWTNPPCAPRCCCWLSPTLCWVDGIHISLWWSPCIWFLSNTAPSHCVGESLVVASIHDCVCCLFFLIPLFCLVAIV</sequence>
<protein>
    <submittedName>
        <fullName evidence="1">Putative retrotransposon hot spot protein (RHS)</fullName>
    </submittedName>
</protein>
<dbReference type="VEuPathDB" id="TriTrypDB:TCDM_12509"/>
<gene>
    <name evidence="1" type="ORF">C3747_9g192</name>
</gene>
<comment type="caution">
    <text evidence="1">The sequence shown here is derived from an EMBL/GenBank/DDBJ whole genome shotgun (WGS) entry which is preliminary data.</text>
</comment>
<reference evidence="1 2" key="1">
    <citation type="journal article" date="2018" name="Microb. Genom.">
        <title>Expanding an expanded genome: long-read sequencing of Trypanosoma cruzi.</title>
        <authorList>
            <person name="Berna L."/>
            <person name="Rodriguez M."/>
            <person name="Chiribao M.L."/>
            <person name="Parodi-Talice A."/>
            <person name="Pita S."/>
            <person name="Rijo G."/>
            <person name="Alvarez-Valin F."/>
            <person name="Robello C."/>
        </authorList>
    </citation>
    <scope>NUCLEOTIDE SEQUENCE [LARGE SCALE GENOMIC DNA]</scope>
    <source>
        <strain evidence="1 2">TCC</strain>
    </source>
</reference>
<dbReference type="VEuPathDB" id="TriTrypDB:C3747_9g192"/>
<dbReference type="VEuPathDB" id="TriTrypDB:TcG_10355"/>
<proteinExistence type="predicted"/>
<evidence type="ECO:0000313" key="1">
    <source>
        <dbReference type="EMBL" id="PWV19774.1"/>
    </source>
</evidence>
<name>A0A2V2XLT4_TRYCR</name>
<accession>A0A2V2XLT4</accession>
<dbReference type="EMBL" id="PRFC01000009">
    <property type="protein sequence ID" value="PWV19774.1"/>
    <property type="molecule type" value="Genomic_DNA"/>
</dbReference>
<dbReference type="VEuPathDB" id="TriTrypDB:TcCL_ESM05996"/>
<organism evidence="1 2">
    <name type="scientific">Trypanosoma cruzi</name>
    <dbReference type="NCBI Taxonomy" id="5693"/>
    <lineage>
        <taxon>Eukaryota</taxon>
        <taxon>Discoba</taxon>
        <taxon>Euglenozoa</taxon>
        <taxon>Kinetoplastea</taxon>
        <taxon>Metakinetoplastina</taxon>
        <taxon>Trypanosomatida</taxon>
        <taxon>Trypanosomatidae</taxon>
        <taxon>Trypanosoma</taxon>
        <taxon>Schizotrypanum</taxon>
    </lineage>
</organism>
<evidence type="ECO:0000313" key="2">
    <source>
        <dbReference type="Proteomes" id="UP000246078"/>
    </source>
</evidence>
<dbReference type="AlphaFoldDB" id="A0A2V2XLT4"/>
<dbReference type="Proteomes" id="UP000246078">
    <property type="component" value="Unassembled WGS sequence"/>
</dbReference>
<dbReference type="VEuPathDB" id="TriTrypDB:C4B63_130g13"/>